<reference evidence="2 3" key="1">
    <citation type="submission" date="2019-09" db="EMBL/GenBank/DDBJ databases">
        <title>Draft genome sequencing and comparative genomics of hatchery-associated Vibrios.</title>
        <authorList>
            <person name="Kehlet-Delgado H."/>
            <person name="Mueller R.S."/>
        </authorList>
    </citation>
    <scope>NUCLEOTIDE SEQUENCE [LARGE SCALE GENOMIC DNA]</scope>
    <source>
        <strain evidence="2 3">00-90-10</strain>
    </source>
</reference>
<evidence type="ECO:0000313" key="2">
    <source>
        <dbReference type="EMBL" id="NOH33496.1"/>
    </source>
</evidence>
<name>A0A7Y3YN02_9VIBR</name>
<evidence type="ECO:0000256" key="1">
    <source>
        <dbReference type="SAM" id="SignalP"/>
    </source>
</evidence>
<sequence length="100" mass="11305">MKFKLTLSAILLTTSFASHAELKMSINEQTNGVLVTVYQDGERLSNAKVTTNIHGQQVKETSDKGQVFFYKGEFPRVYKFKVTTPQGESVQQSRFIGRDK</sequence>
<dbReference type="AlphaFoldDB" id="A0A7Y3YN02"/>
<keyword evidence="1" id="KW-0732">Signal</keyword>
<proteinExistence type="predicted"/>
<dbReference type="RefSeq" id="WP_171367504.1">
    <property type="nucleotide sequence ID" value="NZ_JAKGDO010000001.1"/>
</dbReference>
<comment type="caution">
    <text evidence="2">The sequence shown here is derived from an EMBL/GenBank/DDBJ whole genome shotgun (WGS) entry which is preliminary data.</text>
</comment>
<organism evidence="2 3">
    <name type="scientific">Vibrio chagasii</name>
    <dbReference type="NCBI Taxonomy" id="170679"/>
    <lineage>
        <taxon>Bacteria</taxon>
        <taxon>Pseudomonadati</taxon>
        <taxon>Pseudomonadota</taxon>
        <taxon>Gammaproteobacteria</taxon>
        <taxon>Vibrionales</taxon>
        <taxon>Vibrionaceae</taxon>
        <taxon>Vibrio</taxon>
    </lineage>
</organism>
<gene>
    <name evidence="2" type="ORF">F0245_08965</name>
</gene>
<feature type="chain" id="PRO_5030838201" evidence="1">
    <location>
        <begin position="21"/>
        <end position="100"/>
    </location>
</feature>
<dbReference type="Proteomes" id="UP000525336">
    <property type="component" value="Unassembled WGS sequence"/>
</dbReference>
<evidence type="ECO:0000313" key="3">
    <source>
        <dbReference type="Proteomes" id="UP000525336"/>
    </source>
</evidence>
<accession>A0A7Y3YN02</accession>
<dbReference type="EMBL" id="VTXW01000006">
    <property type="protein sequence ID" value="NOH33496.1"/>
    <property type="molecule type" value="Genomic_DNA"/>
</dbReference>
<feature type="signal peptide" evidence="1">
    <location>
        <begin position="1"/>
        <end position="20"/>
    </location>
</feature>
<protein>
    <submittedName>
        <fullName evidence="2">Uncharacterized protein</fullName>
    </submittedName>
</protein>